<dbReference type="Gene3D" id="1.25.40.10">
    <property type="entry name" value="Tetratricopeptide repeat domain"/>
    <property type="match status" value="1"/>
</dbReference>
<sequence length="190" mass="20488">GHSWRSSLASLREMRELGLSEGLVGLNAAMTACEKGRTSWHWALQLTSSLRSRSLALDRSSFGALLTAVERTSCWQHSLALVGSMQRSALSPDGIACNAALRAVSSPTRWLNALMLFSSMQRQYSLKADALALAALTSACEAADQPHHAAKMLQEAGWFAEDELRRVLSQGAARTRSLAGAIYVPGFIAK</sequence>
<evidence type="ECO:0000313" key="2">
    <source>
        <dbReference type="Proteomes" id="UP000626109"/>
    </source>
</evidence>
<dbReference type="EMBL" id="CAJNNW010032885">
    <property type="protein sequence ID" value="CAE8715931.1"/>
    <property type="molecule type" value="Genomic_DNA"/>
</dbReference>
<dbReference type="AlphaFoldDB" id="A0A813KY15"/>
<accession>A0A813KY15</accession>
<organism evidence="1 2">
    <name type="scientific">Polarella glacialis</name>
    <name type="common">Dinoflagellate</name>
    <dbReference type="NCBI Taxonomy" id="89957"/>
    <lineage>
        <taxon>Eukaryota</taxon>
        <taxon>Sar</taxon>
        <taxon>Alveolata</taxon>
        <taxon>Dinophyceae</taxon>
        <taxon>Suessiales</taxon>
        <taxon>Suessiaceae</taxon>
        <taxon>Polarella</taxon>
    </lineage>
</organism>
<dbReference type="InterPro" id="IPR011990">
    <property type="entry name" value="TPR-like_helical_dom_sf"/>
</dbReference>
<proteinExistence type="predicted"/>
<feature type="non-terminal residue" evidence="1">
    <location>
        <position position="190"/>
    </location>
</feature>
<protein>
    <recommendedName>
        <fullName evidence="3">Pentatricopeptide repeat-containing protein</fullName>
    </recommendedName>
</protein>
<dbReference type="Proteomes" id="UP000626109">
    <property type="component" value="Unassembled WGS sequence"/>
</dbReference>
<name>A0A813KY15_POLGL</name>
<comment type="caution">
    <text evidence="1">The sequence shown here is derived from an EMBL/GenBank/DDBJ whole genome shotgun (WGS) entry which is preliminary data.</text>
</comment>
<reference evidence="1" key="1">
    <citation type="submission" date="2021-02" db="EMBL/GenBank/DDBJ databases">
        <authorList>
            <person name="Dougan E. K."/>
            <person name="Rhodes N."/>
            <person name="Thang M."/>
            <person name="Chan C."/>
        </authorList>
    </citation>
    <scope>NUCLEOTIDE SEQUENCE</scope>
</reference>
<evidence type="ECO:0000313" key="1">
    <source>
        <dbReference type="EMBL" id="CAE8715931.1"/>
    </source>
</evidence>
<gene>
    <name evidence="1" type="ORF">PGLA2088_LOCUS38845</name>
</gene>
<evidence type="ECO:0008006" key="3">
    <source>
        <dbReference type="Google" id="ProtNLM"/>
    </source>
</evidence>